<accession>A0AC60NVQ7</accession>
<dbReference type="Proteomes" id="UP000805193">
    <property type="component" value="Unassembled WGS sequence"/>
</dbReference>
<dbReference type="EMBL" id="JABSTQ010011450">
    <property type="protein sequence ID" value="KAG0411236.1"/>
    <property type="molecule type" value="Genomic_DNA"/>
</dbReference>
<reference evidence="1 2" key="1">
    <citation type="journal article" date="2020" name="Cell">
        <title>Large-Scale Comparative Analyses of Tick Genomes Elucidate Their Genetic Diversity and Vector Capacities.</title>
        <authorList>
            <consortium name="Tick Genome and Microbiome Consortium (TIGMIC)"/>
            <person name="Jia N."/>
            <person name="Wang J."/>
            <person name="Shi W."/>
            <person name="Du L."/>
            <person name="Sun Y."/>
            <person name="Zhan W."/>
            <person name="Jiang J.F."/>
            <person name="Wang Q."/>
            <person name="Zhang B."/>
            <person name="Ji P."/>
            <person name="Bell-Sakyi L."/>
            <person name="Cui X.M."/>
            <person name="Yuan T.T."/>
            <person name="Jiang B.G."/>
            <person name="Yang W.F."/>
            <person name="Lam T.T."/>
            <person name="Chang Q.C."/>
            <person name="Ding S.J."/>
            <person name="Wang X.J."/>
            <person name="Zhu J.G."/>
            <person name="Ruan X.D."/>
            <person name="Zhao L."/>
            <person name="Wei J.T."/>
            <person name="Ye R.Z."/>
            <person name="Que T.C."/>
            <person name="Du C.H."/>
            <person name="Zhou Y.H."/>
            <person name="Cheng J.X."/>
            <person name="Dai P.F."/>
            <person name="Guo W.B."/>
            <person name="Han X.H."/>
            <person name="Huang E.J."/>
            <person name="Li L.F."/>
            <person name="Wei W."/>
            <person name="Gao Y.C."/>
            <person name="Liu J.Z."/>
            <person name="Shao H.Z."/>
            <person name="Wang X."/>
            <person name="Wang C.C."/>
            <person name="Yang T.C."/>
            <person name="Huo Q.B."/>
            <person name="Li W."/>
            <person name="Chen H.Y."/>
            <person name="Chen S.E."/>
            <person name="Zhou L.G."/>
            <person name="Ni X.B."/>
            <person name="Tian J.H."/>
            <person name="Sheng Y."/>
            <person name="Liu T."/>
            <person name="Pan Y.S."/>
            <person name="Xia L.Y."/>
            <person name="Li J."/>
            <person name="Zhao F."/>
            <person name="Cao W.C."/>
        </authorList>
    </citation>
    <scope>NUCLEOTIDE SEQUENCE [LARGE SCALE GENOMIC DNA]</scope>
    <source>
        <strain evidence="1">Iper-2018</strain>
    </source>
</reference>
<protein>
    <submittedName>
        <fullName evidence="1">Uncharacterized protein</fullName>
    </submittedName>
</protein>
<evidence type="ECO:0000313" key="1">
    <source>
        <dbReference type="EMBL" id="KAG0411236.1"/>
    </source>
</evidence>
<organism evidence="1 2">
    <name type="scientific">Ixodes persulcatus</name>
    <name type="common">Taiga tick</name>
    <dbReference type="NCBI Taxonomy" id="34615"/>
    <lineage>
        <taxon>Eukaryota</taxon>
        <taxon>Metazoa</taxon>
        <taxon>Ecdysozoa</taxon>
        <taxon>Arthropoda</taxon>
        <taxon>Chelicerata</taxon>
        <taxon>Arachnida</taxon>
        <taxon>Acari</taxon>
        <taxon>Parasitiformes</taxon>
        <taxon>Ixodida</taxon>
        <taxon>Ixodoidea</taxon>
        <taxon>Ixodidae</taxon>
        <taxon>Ixodinae</taxon>
        <taxon>Ixodes</taxon>
    </lineage>
</organism>
<proteinExistence type="predicted"/>
<keyword evidence="2" id="KW-1185">Reference proteome</keyword>
<name>A0AC60NVQ7_IXOPE</name>
<sequence length="213" mass="23256">RPTPICVWSYQALAGRSTLKVTPASSGRVAFAAAYSAWSPVSTGQRLAASAKLDKLTSYGAINTYTAKGVCGMPARGVCAAVADKIINFGSKYANMLMISQKPQKFDYGPEKNTEVYGQAEPPLYSLDPMTTDVGVFWSLGDRLVFPDTVAQLIKDLGPRVKKSVFIDDPDYTHINFVIALNNPEVLFPDLLEFLAGYLGPCHRVLEPDRNEE</sequence>
<feature type="non-terminal residue" evidence="1">
    <location>
        <position position="1"/>
    </location>
</feature>
<evidence type="ECO:0000313" key="2">
    <source>
        <dbReference type="Proteomes" id="UP000805193"/>
    </source>
</evidence>
<gene>
    <name evidence="1" type="ORF">HPB47_011634</name>
</gene>
<comment type="caution">
    <text evidence="1">The sequence shown here is derived from an EMBL/GenBank/DDBJ whole genome shotgun (WGS) entry which is preliminary data.</text>
</comment>